<comment type="caution">
    <text evidence="4">The sequence shown here is derived from an EMBL/GenBank/DDBJ whole genome shotgun (WGS) entry which is preliminary data.</text>
</comment>
<evidence type="ECO:0000259" key="3">
    <source>
        <dbReference type="Pfam" id="PF07859"/>
    </source>
</evidence>
<dbReference type="InterPro" id="IPR013094">
    <property type="entry name" value="AB_hydrolase_3"/>
</dbReference>
<evidence type="ECO:0000256" key="2">
    <source>
        <dbReference type="SAM" id="MobiDB-lite"/>
    </source>
</evidence>
<dbReference type="Proteomes" id="UP000609879">
    <property type="component" value="Unassembled WGS sequence"/>
</dbReference>
<dbReference type="Pfam" id="PF07859">
    <property type="entry name" value="Abhydrolase_3"/>
    <property type="match status" value="1"/>
</dbReference>
<feature type="compositionally biased region" description="Polar residues" evidence="2">
    <location>
        <begin position="295"/>
        <end position="309"/>
    </location>
</feature>
<dbReference type="PANTHER" id="PTHR48081:SF8">
    <property type="entry name" value="ALPHA_BETA HYDROLASE FOLD-3 DOMAIN-CONTAINING PROTEIN-RELATED"/>
    <property type="match status" value="1"/>
</dbReference>
<proteinExistence type="predicted"/>
<dbReference type="InterPro" id="IPR050300">
    <property type="entry name" value="GDXG_lipolytic_enzyme"/>
</dbReference>
<sequence length="309" mass="32467">MSDRDALLLQRLSPAMTRVPDALRLAGPPPVAVDAPVPCVLYPGAEDGPVYLNFHGGAFIVRHPEQDDHACRYLTEHAGASVLNVDYSTAPQSRFPVAEREAYEVYRWALRHHDPARIVVGGFSAGGKLAIAVCQRARDEGAPMPAALVAAYPLVDLDLDLDKGSGRVAPWLLRAMVGSYFAGVAVDDVAVSPVRDDRLGGFPPSLVLTGERDVLGPSGEVFARRLSEAGVAVEHHCFPGTDHAFTHAEPVETALAALGMMASFVRSRGARASSGRLLGPGASSGRLLGPGASPVGQSQARTPANTSPS</sequence>
<dbReference type="SUPFAM" id="SSF53474">
    <property type="entry name" value="alpha/beta-Hydrolases"/>
    <property type="match status" value="1"/>
</dbReference>
<protein>
    <recommendedName>
        <fullName evidence="3">Alpha/beta hydrolase fold-3 domain-containing protein</fullName>
    </recommendedName>
</protein>
<evidence type="ECO:0000313" key="4">
    <source>
        <dbReference type="EMBL" id="GID79229.1"/>
    </source>
</evidence>
<evidence type="ECO:0000256" key="1">
    <source>
        <dbReference type="ARBA" id="ARBA00022801"/>
    </source>
</evidence>
<feature type="region of interest" description="Disordered" evidence="2">
    <location>
        <begin position="273"/>
        <end position="309"/>
    </location>
</feature>
<dbReference type="Gene3D" id="3.40.50.1820">
    <property type="entry name" value="alpha/beta hydrolase"/>
    <property type="match status" value="1"/>
</dbReference>
<dbReference type="EMBL" id="BOMI01000163">
    <property type="protein sequence ID" value="GID79229.1"/>
    <property type="molecule type" value="Genomic_DNA"/>
</dbReference>
<dbReference type="InterPro" id="IPR029058">
    <property type="entry name" value="AB_hydrolase_fold"/>
</dbReference>
<keyword evidence="5" id="KW-1185">Reference proteome</keyword>
<evidence type="ECO:0000313" key="5">
    <source>
        <dbReference type="Proteomes" id="UP000609879"/>
    </source>
</evidence>
<name>A0ABQ3YGU1_9ACTN</name>
<accession>A0ABQ3YGU1</accession>
<feature type="domain" description="Alpha/beta hydrolase fold-3" evidence="3">
    <location>
        <begin position="52"/>
        <end position="246"/>
    </location>
</feature>
<keyword evidence="1" id="KW-0378">Hydrolase</keyword>
<gene>
    <name evidence="4" type="ORF">Ade02nite_78700</name>
</gene>
<dbReference type="PANTHER" id="PTHR48081">
    <property type="entry name" value="AB HYDROLASE SUPERFAMILY PROTEIN C4A8.06C"/>
    <property type="match status" value="1"/>
</dbReference>
<dbReference type="RefSeq" id="WP_203775164.1">
    <property type="nucleotide sequence ID" value="NZ_BOMI01000163.1"/>
</dbReference>
<organism evidence="4 5">
    <name type="scientific">Paractinoplanes deccanensis</name>
    <dbReference type="NCBI Taxonomy" id="113561"/>
    <lineage>
        <taxon>Bacteria</taxon>
        <taxon>Bacillati</taxon>
        <taxon>Actinomycetota</taxon>
        <taxon>Actinomycetes</taxon>
        <taxon>Micromonosporales</taxon>
        <taxon>Micromonosporaceae</taxon>
        <taxon>Paractinoplanes</taxon>
    </lineage>
</organism>
<reference evidence="4 5" key="1">
    <citation type="submission" date="2021-01" db="EMBL/GenBank/DDBJ databases">
        <title>Whole genome shotgun sequence of Actinoplanes deccanensis NBRC 13994.</title>
        <authorList>
            <person name="Komaki H."/>
            <person name="Tamura T."/>
        </authorList>
    </citation>
    <scope>NUCLEOTIDE SEQUENCE [LARGE SCALE GENOMIC DNA]</scope>
    <source>
        <strain evidence="4 5">NBRC 13994</strain>
    </source>
</reference>